<dbReference type="InterPro" id="IPR016169">
    <property type="entry name" value="FAD-bd_PCMH_sub2"/>
</dbReference>
<gene>
    <name evidence="5" type="ORF">SAMN05421504_101894</name>
</gene>
<dbReference type="InterPro" id="IPR036683">
    <property type="entry name" value="CO_DH_flav_C_dom_sf"/>
</dbReference>
<dbReference type="GO" id="GO:0071949">
    <property type="term" value="F:FAD binding"/>
    <property type="evidence" value="ECO:0007669"/>
    <property type="project" value="InterPro"/>
</dbReference>
<dbReference type="Pfam" id="PF03450">
    <property type="entry name" value="CO_deh_flav_C"/>
    <property type="match status" value="1"/>
</dbReference>
<dbReference type="Pfam" id="PF00941">
    <property type="entry name" value="FAD_binding_5"/>
    <property type="match status" value="1"/>
</dbReference>
<dbReference type="STRING" id="589385.SAMN05421504_101894"/>
<proteinExistence type="predicted"/>
<dbReference type="AlphaFoldDB" id="A0A1H2UI28"/>
<dbReference type="EMBL" id="FNON01000001">
    <property type="protein sequence ID" value="SDW55725.1"/>
    <property type="molecule type" value="Genomic_DNA"/>
</dbReference>
<dbReference type="SUPFAM" id="SSF56176">
    <property type="entry name" value="FAD-binding/transporter-associated domain-like"/>
    <property type="match status" value="1"/>
</dbReference>
<dbReference type="Gene3D" id="3.30.43.10">
    <property type="entry name" value="Uridine Diphospho-n-acetylenolpyruvylglucosamine Reductase, domain 2"/>
    <property type="match status" value="1"/>
</dbReference>
<dbReference type="PANTHER" id="PTHR42659">
    <property type="entry name" value="XANTHINE DEHYDROGENASE SUBUNIT C-RELATED"/>
    <property type="match status" value="1"/>
</dbReference>
<keyword evidence="3" id="KW-0560">Oxidoreductase</keyword>
<dbReference type="SMART" id="SM01092">
    <property type="entry name" value="CO_deh_flav_C"/>
    <property type="match status" value="1"/>
</dbReference>
<dbReference type="SUPFAM" id="SSF55447">
    <property type="entry name" value="CO dehydrogenase flavoprotein C-terminal domain-like"/>
    <property type="match status" value="1"/>
</dbReference>
<evidence type="ECO:0000256" key="1">
    <source>
        <dbReference type="ARBA" id="ARBA00022630"/>
    </source>
</evidence>
<dbReference type="Proteomes" id="UP000199515">
    <property type="component" value="Unassembled WGS sequence"/>
</dbReference>
<dbReference type="Gene3D" id="3.30.390.50">
    <property type="entry name" value="CO dehydrogenase flavoprotein, C-terminal domain"/>
    <property type="match status" value="1"/>
</dbReference>
<name>A0A1H2UI28_9PSEU</name>
<sequence length="291" mass="31148">MDFLRPTTLAEALTMKSENPGAIPIAGGTDVMVEINFDHRRPAALLDLNRVAELYDHSFVDGRLRIGANVPYTRIIAELGHRLPGLAMAARTVGSPQIRNRGSVGGNLGAASPAGDSHPALLAAEAEVELASARGTRIVAARDFYLGVKRNVLEPDELISAVWLDPATGPQQFSKIGTRNAMVIAVCAFGLALHADRKQVGTGIGSAAPTPRRAVDAEEFINGELDGLWESPRALNDSVKRRFGELVAQAASPIDDVRGSAEYRKHALAVIARRTLGWAWDEYRGGGRKCA</sequence>
<reference evidence="5 6" key="1">
    <citation type="submission" date="2016-10" db="EMBL/GenBank/DDBJ databases">
        <authorList>
            <person name="de Groot N.N."/>
        </authorList>
    </citation>
    <scope>NUCLEOTIDE SEQUENCE [LARGE SCALE GENOMIC DNA]</scope>
    <source>
        <strain evidence="5 6">CPCC 202699</strain>
    </source>
</reference>
<dbReference type="InterPro" id="IPR016166">
    <property type="entry name" value="FAD-bd_PCMH"/>
</dbReference>
<dbReference type="RefSeq" id="WP_091286854.1">
    <property type="nucleotide sequence ID" value="NZ_FNON01000001.1"/>
</dbReference>
<keyword evidence="2" id="KW-0274">FAD</keyword>
<dbReference type="InterPro" id="IPR005107">
    <property type="entry name" value="CO_DH_flav_C"/>
</dbReference>
<dbReference type="InterPro" id="IPR051312">
    <property type="entry name" value="Diverse_Substr_Oxidored"/>
</dbReference>
<dbReference type="OrthoDB" id="9793944at2"/>
<evidence type="ECO:0000256" key="2">
    <source>
        <dbReference type="ARBA" id="ARBA00022827"/>
    </source>
</evidence>
<dbReference type="PROSITE" id="PS51387">
    <property type="entry name" value="FAD_PCMH"/>
    <property type="match status" value="1"/>
</dbReference>
<evidence type="ECO:0000313" key="5">
    <source>
        <dbReference type="EMBL" id="SDW55725.1"/>
    </source>
</evidence>
<keyword evidence="1" id="KW-0285">Flavoprotein</keyword>
<evidence type="ECO:0000313" key="6">
    <source>
        <dbReference type="Proteomes" id="UP000199515"/>
    </source>
</evidence>
<keyword evidence="6" id="KW-1185">Reference proteome</keyword>
<protein>
    <submittedName>
        <fullName evidence="5">CO or xanthine dehydrogenase, FAD-binding subunit</fullName>
    </submittedName>
</protein>
<organism evidence="5 6">
    <name type="scientific">Amycolatopsis xylanica</name>
    <dbReference type="NCBI Taxonomy" id="589385"/>
    <lineage>
        <taxon>Bacteria</taxon>
        <taxon>Bacillati</taxon>
        <taxon>Actinomycetota</taxon>
        <taxon>Actinomycetes</taxon>
        <taxon>Pseudonocardiales</taxon>
        <taxon>Pseudonocardiaceae</taxon>
        <taxon>Amycolatopsis</taxon>
    </lineage>
</organism>
<evidence type="ECO:0000256" key="3">
    <source>
        <dbReference type="ARBA" id="ARBA00023002"/>
    </source>
</evidence>
<dbReference type="InterPro" id="IPR002346">
    <property type="entry name" value="Mopterin_DH_FAD-bd"/>
</dbReference>
<feature type="domain" description="FAD-binding PCMH-type" evidence="4">
    <location>
        <begin position="1"/>
        <end position="169"/>
    </location>
</feature>
<dbReference type="InterPro" id="IPR016167">
    <property type="entry name" value="FAD-bd_PCMH_sub1"/>
</dbReference>
<dbReference type="InterPro" id="IPR036318">
    <property type="entry name" value="FAD-bd_PCMH-like_sf"/>
</dbReference>
<dbReference type="PANTHER" id="PTHR42659:SF2">
    <property type="entry name" value="XANTHINE DEHYDROGENASE SUBUNIT C-RELATED"/>
    <property type="match status" value="1"/>
</dbReference>
<dbReference type="GO" id="GO:0016491">
    <property type="term" value="F:oxidoreductase activity"/>
    <property type="evidence" value="ECO:0007669"/>
    <property type="project" value="UniProtKB-KW"/>
</dbReference>
<accession>A0A1H2UI28</accession>
<dbReference type="Gene3D" id="3.30.465.10">
    <property type="match status" value="1"/>
</dbReference>
<evidence type="ECO:0000259" key="4">
    <source>
        <dbReference type="PROSITE" id="PS51387"/>
    </source>
</evidence>